<evidence type="ECO:0000256" key="2">
    <source>
        <dbReference type="ARBA" id="ARBA00010793"/>
    </source>
</evidence>
<keyword evidence="4" id="KW-0934">Plastid</keyword>
<name>A0A8T2RGD1_CERRI</name>
<evidence type="ECO:0000313" key="10">
    <source>
        <dbReference type="EMBL" id="KAH7294615.1"/>
    </source>
</evidence>
<reference evidence="10 11" key="1">
    <citation type="submission" date="2021-08" db="EMBL/GenBank/DDBJ databases">
        <title>WGS assembly of Ceratopteris richardii.</title>
        <authorList>
            <person name="Marchant D.B."/>
            <person name="Chen G."/>
            <person name="Jenkins J."/>
            <person name="Shu S."/>
            <person name="Leebens-Mack J."/>
            <person name="Grimwood J."/>
            <person name="Schmutz J."/>
            <person name="Soltis P."/>
            <person name="Soltis D."/>
            <person name="Chen Z.-H."/>
        </authorList>
    </citation>
    <scope>NUCLEOTIDE SEQUENCE [LARGE SCALE GENOMIC DNA]</scope>
    <source>
        <strain evidence="10">Whitten #5841</strain>
        <tissue evidence="10">Leaf</tissue>
    </source>
</reference>
<dbReference type="PANTHER" id="PTHR31620">
    <property type="entry name" value="PROTEIN RETICULATA-RELATED 2, CHLOROPLASTIC-RELATED"/>
    <property type="match status" value="1"/>
</dbReference>
<dbReference type="PANTHER" id="PTHR31620:SF2">
    <property type="entry name" value="PROTEIN RETICULATA-RELATED 5, CHLOROPLASTIC"/>
    <property type="match status" value="1"/>
</dbReference>
<dbReference type="SUPFAM" id="SSF159501">
    <property type="entry name" value="EreA/ChaN-like"/>
    <property type="match status" value="1"/>
</dbReference>
<dbReference type="OrthoDB" id="205639at2759"/>
<evidence type="ECO:0000256" key="1">
    <source>
        <dbReference type="ARBA" id="ARBA00004508"/>
    </source>
</evidence>
<keyword evidence="6" id="KW-0809">Transit peptide</keyword>
<evidence type="ECO:0000256" key="3">
    <source>
        <dbReference type="ARBA" id="ARBA00022528"/>
    </source>
</evidence>
<comment type="subcellular location">
    <subcellularLocation>
        <location evidence="1">Plastid</location>
        <location evidence="1">Chloroplast membrane</location>
        <topology evidence="1">Multi-pass membrane protein</topology>
    </subcellularLocation>
</comment>
<evidence type="ECO:0000259" key="9">
    <source>
        <dbReference type="Pfam" id="PF04187"/>
    </source>
</evidence>
<gene>
    <name evidence="10" type="ORF">KP509_27G009700</name>
</gene>
<dbReference type="AlphaFoldDB" id="A0A8T2RGD1"/>
<dbReference type="Gene3D" id="3.40.50.11550">
    <property type="match status" value="1"/>
</dbReference>
<evidence type="ECO:0000256" key="8">
    <source>
        <dbReference type="ARBA" id="ARBA00023136"/>
    </source>
</evidence>
<protein>
    <recommendedName>
        <fullName evidence="9">Haem-binding uptake Tiki superfamily ChaN domain-containing protein</fullName>
    </recommendedName>
</protein>
<evidence type="ECO:0000256" key="5">
    <source>
        <dbReference type="ARBA" id="ARBA00022692"/>
    </source>
</evidence>
<keyword evidence="8" id="KW-0472">Membrane</keyword>
<dbReference type="InterPro" id="IPR007314">
    <property type="entry name" value="Cofac_haem-bd_dom"/>
</dbReference>
<dbReference type="Pfam" id="PF04187">
    <property type="entry name" value="Cofac_haem_bdg"/>
    <property type="match status" value="1"/>
</dbReference>
<dbReference type="EMBL" id="CM035432">
    <property type="protein sequence ID" value="KAH7294615.1"/>
    <property type="molecule type" value="Genomic_DNA"/>
</dbReference>
<evidence type="ECO:0000256" key="4">
    <source>
        <dbReference type="ARBA" id="ARBA00022640"/>
    </source>
</evidence>
<comment type="similarity">
    <text evidence="2">Belongs to the RETICULATA family.</text>
</comment>
<sequence length="848" mass="94054">MLFTAPLPMAAVSDLLSTSRYPDGCLGTADIAAAYSSRSHSKTNIPVSSYYGRGCRKQFSMKEDLQPSCKLCRYYHSLRKIRTINICVRITDNISRNHNVHAIRRLQVPKSLADLSTESQQTDLIVSSVTTGEHHEDVFPEEEACVHEESLRSGACCRRQLLIGTLLSGAAIMVSFPTRRAAATTVENLTGENKPLTNAPDSPVTDDLPGSRIYDASVLGEPFAVGKDKSRVWQKSLAARIVCLGETERVPDPDDKVLELEIVKAIRDKCFEQQRPVSLALEAFPCTLQSQLNGYMNKKVSDEQLRALVPHITDEQWNGYLPLLEYCRANGVRLMAGGTPPEVLRKVQARGLQGLTEGEKYKYVPPSEGMNSTSIFQKFSLYDVISNLSTPFGPGPYRFAQARMVKDYTMSQVVVQGMADGGSVGILLVIVGATHVLFGSKGTGIPARISKNLQKRTQAVILLNPERQHVRREGELPVADFLWYSATKECSRNCFDRAEIAQVMDAAGRRRDALPKDLQTGLELGLVSPEVLKEFFDLDEQPFLAQLAQRFQGFRERWLADPRFLQRLGIEEAISITTTLIAQYERRKGRFFQELDYVITDTVRGAVVDFFTVWLPAPTLSFRSSDTQAHASGVLEGLKGFLGSIPDNAFQRSTSTAKWDFPARLLGVLIGGTKLFSVGFVASIGTVAFTNTVLWVKQQLNPQTTKKEQNKRSPIVKTAFVYACFLGTSANLRYQAIAGIVEHWIADFYLASYPLAGNVLSFVARTANSYWGTQQWVDLARMTGLQAHKDMPPAASDQSKEIISETIESLPVLSNQHNIDSAALEVSQRAIEKNQNEDRVESVDESQS</sequence>
<keyword evidence="5" id="KW-0812">Transmembrane</keyword>
<evidence type="ECO:0000313" key="11">
    <source>
        <dbReference type="Proteomes" id="UP000825935"/>
    </source>
</evidence>
<evidence type="ECO:0000256" key="7">
    <source>
        <dbReference type="ARBA" id="ARBA00022989"/>
    </source>
</evidence>
<keyword evidence="11" id="KW-1185">Reference proteome</keyword>
<keyword evidence="7" id="KW-1133">Transmembrane helix</keyword>
<dbReference type="Pfam" id="PF11891">
    <property type="entry name" value="RETICULATA-like"/>
    <property type="match status" value="1"/>
</dbReference>
<organism evidence="10 11">
    <name type="scientific">Ceratopteris richardii</name>
    <name type="common">Triangle waterfern</name>
    <dbReference type="NCBI Taxonomy" id="49495"/>
    <lineage>
        <taxon>Eukaryota</taxon>
        <taxon>Viridiplantae</taxon>
        <taxon>Streptophyta</taxon>
        <taxon>Embryophyta</taxon>
        <taxon>Tracheophyta</taxon>
        <taxon>Polypodiopsida</taxon>
        <taxon>Polypodiidae</taxon>
        <taxon>Polypodiales</taxon>
        <taxon>Pteridineae</taxon>
        <taxon>Pteridaceae</taxon>
        <taxon>Parkerioideae</taxon>
        <taxon>Ceratopteris</taxon>
    </lineage>
</organism>
<feature type="domain" description="Haem-binding uptake Tiki superfamily ChaN" evidence="9">
    <location>
        <begin position="233"/>
        <end position="449"/>
    </location>
</feature>
<comment type="caution">
    <text evidence="10">The sequence shown here is derived from an EMBL/GenBank/DDBJ whole genome shotgun (WGS) entry which is preliminary data.</text>
</comment>
<keyword evidence="3" id="KW-0150">Chloroplast</keyword>
<dbReference type="OMA" id="ETICITT"/>
<proteinExistence type="inferred from homology"/>
<evidence type="ECO:0000256" key="6">
    <source>
        <dbReference type="ARBA" id="ARBA00022946"/>
    </source>
</evidence>
<dbReference type="CDD" id="cd14727">
    <property type="entry name" value="ChanN-like"/>
    <property type="match status" value="1"/>
</dbReference>
<dbReference type="InterPro" id="IPR021825">
    <property type="entry name" value="RETICULATA-related"/>
</dbReference>
<dbReference type="Proteomes" id="UP000825935">
    <property type="component" value="Chromosome 27"/>
</dbReference>
<dbReference type="GO" id="GO:0031969">
    <property type="term" value="C:chloroplast membrane"/>
    <property type="evidence" value="ECO:0007669"/>
    <property type="project" value="UniProtKB-SubCell"/>
</dbReference>
<accession>A0A8T2RGD1</accession>